<accession>A0ABU2F6U1</accession>
<dbReference type="EMBL" id="JAMQON010000001">
    <property type="protein sequence ID" value="MDS0257982.1"/>
    <property type="molecule type" value="Genomic_DNA"/>
</dbReference>
<feature type="region of interest" description="Disordered" evidence="1">
    <location>
        <begin position="1"/>
        <end position="67"/>
    </location>
</feature>
<feature type="compositionally biased region" description="Acidic residues" evidence="1">
    <location>
        <begin position="19"/>
        <end position="30"/>
    </location>
</feature>
<keyword evidence="3" id="KW-1185">Reference proteome</keyword>
<sequence>MLSTAAGVGLAGVAGCSSGEDEVQDSDGDGVVDSQDYAPQDPDVQDASDVTTGPTTDSTEDAEFDFGELTVDPVVSAERMPEPEAVSIDSEQRSGDFYDFSATVQNTGTAGNVGITLVLMPDTSTSPWSFNATQAGQQRLYFDENERRTVEISATREDRYRAYGFRLWPAEVEADVTNEGGSGDVDVELVQSGGTGDGTVLDEQTVQIDGGETRTVSFQGEYNSFPLETDIDEVGFGIEVSPAV</sequence>
<evidence type="ECO:0000313" key="3">
    <source>
        <dbReference type="Proteomes" id="UP001259659"/>
    </source>
</evidence>
<evidence type="ECO:0000313" key="2">
    <source>
        <dbReference type="EMBL" id="MDS0257982.1"/>
    </source>
</evidence>
<proteinExistence type="predicted"/>
<feature type="compositionally biased region" description="Low complexity" evidence="1">
    <location>
        <begin position="1"/>
        <end position="18"/>
    </location>
</feature>
<gene>
    <name evidence="2" type="ORF">NDI56_01010</name>
</gene>
<organism evidence="2 3">
    <name type="scientific">Haloarcula saliterrae</name>
    <dbReference type="NCBI Taxonomy" id="2950534"/>
    <lineage>
        <taxon>Archaea</taxon>
        <taxon>Methanobacteriati</taxon>
        <taxon>Methanobacteriota</taxon>
        <taxon>Stenosarchaea group</taxon>
        <taxon>Halobacteria</taxon>
        <taxon>Halobacteriales</taxon>
        <taxon>Haloarculaceae</taxon>
        <taxon>Haloarcula</taxon>
    </lineage>
</organism>
<protein>
    <recommendedName>
        <fullName evidence="4">DUF4352 domain-containing protein</fullName>
    </recommendedName>
</protein>
<evidence type="ECO:0008006" key="4">
    <source>
        <dbReference type="Google" id="ProtNLM"/>
    </source>
</evidence>
<comment type="caution">
    <text evidence="2">The sequence shown here is derived from an EMBL/GenBank/DDBJ whole genome shotgun (WGS) entry which is preliminary data.</text>
</comment>
<dbReference type="RefSeq" id="WP_310917544.1">
    <property type="nucleotide sequence ID" value="NZ_JAMQON010000001.1"/>
</dbReference>
<feature type="compositionally biased region" description="Polar residues" evidence="1">
    <location>
        <begin position="48"/>
        <end position="57"/>
    </location>
</feature>
<reference evidence="2 3" key="1">
    <citation type="submission" date="2022-06" db="EMBL/GenBank/DDBJ databases">
        <title>Haloarcula sp. a new haloarchaeum isolate from saline soil.</title>
        <authorList>
            <person name="Strakova D."/>
            <person name="Galisteo C."/>
            <person name="Sanchez-Porro C."/>
            <person name="Ventosa A."/>
        </authorList>
    </citation>
    <scope>NUCLEOTIDE SEQUENCE [LARGE SCALE GENOMIC DNA]</scope>
    <source>
        <strain evidence="2 3">S1CR25-12</strain>
    </source>
</reference>
<name>A0ABU2F6U1_9EURY</name>
<evidence type="ECO:0000256" key="1">
    <source>
        <dbReference type="SAM" id="MobiDB-lite"/>
    </source>
</evidence>
<dbReference type="Proteomes" id="UP001259659">
    <property type="component" value="Unassembled WGS sequence"/>
</dbReference>